<dbReference type="InterPro" id="IPR051688">
    <property type="entry name" value="USP_A"/>
</dbReference>
<organism evidence="3 4">
    <name type="scientific">Candidatus Desulfolinea nitratireducens</name>
    <dbReference type="NCBI Taxonomy" id="2841698"/>
    <lineage>
        <taxon>Bacteria</taxon>
        <taxon>Bacillati</taxon>
        <taxon>Chloroflexota</taxon>
        <taxon>Anaerolineae</taxon>
        <taxon>Anaerolineales</taxon>
        <taxon>Anaerolineales incertae sedis</taxon>
        <taxon>Candidatus Desulfolinea</taxon>
    </lineage>
</organism>
<comment type="similarity">
    <text evidence="1">Belongs to the universal stress protein A family.</text>
</comment>
<gene>
    <name evidence="3" type="ORF">H8E29_16000</name>
</gene>
<evidence type="ECO:0000259" key="2">
    <source>
        <dbReference type="Pfam" id="PF00582"/>
    </source>
</evidence>
<comment type="caution">
    <text evidence="3">The sequence shown here is derived from an EMBL/GenBank/DDBJ whole genome shotgun (WGS) entry which is preliminary data.</text>
</comment>
<dbReference type="SUPFAM" id="SSF52402">
    <property type="entry name" value="Adenine nucleotide alpha hydrolases-like"/>
    <property type="match status" value="2"/>
</dbReference>
<dbReference type="Gene3D" id="3.40.50.12370">
    <property type="match status" value="1"/>
</dbReference>
<dbReference type="Proteomes" id="UP000614469">
    <property type="component" value="Unassembled WGS sequence"/>
</dbReference>
<dbReference type="PANTHER" id="PTHR43010">
    <property type="entry name" value="UNIVERSAL STRESS PROTEIN SLR1230"/>
    <property type="match status" value="1"/>
</dbReference>
<dbReference type="InterPro" id="IPR036086">
    <property type="entry name" value="ParB/Sulfiredoxin_sf"/>
</dbReference>
<dbReference type="PRINTS" id="PR01438">
    <property type="entry name" value="UNVRSLSTRESS"/>
</dbReference>
<dbReference type="EMBL" id="JACNJN010000190">
    <property type="protein sequence ID" value="MBC8336766.1"/>
    <property type="molecule type" value="Genomic_DNA"/>
</dbReference>
<reference evidence="3 4" key="1">
    <citation type="submission" date="2020-08" db="EMBL/GenBank/DDBJ databases">
        <title>Bridging the membrane lipid divide: bacteria of the FCB group superphylum have the potential to synthesize archaeal ether lipids.</title>
        <authorList>
            <person name="Villanueva L."/>
            <person name="Von Meijenfeldt F.A.B."/>
            <person name="Westbye A.B."/>
            <person name="Yadav S."/>
            <person name="Hopmans E.C."/>
            <person name="Dutilh B.E."/>
            <person name="Sinninghe Damste J.S."/>
        </authorList>
    </citation>
    <scope>NUCLEOTIDE SEQUENCE [LARGE SCALE GENOMIC DNA]</scope>
    <source>
        <strain evidence="3">NIOZ-UU36</strain>
    </source>
</reference>
<dbReference type="InterPro" id="IPR006016">
    <property type="entry name" value="UspA"/>
</dbReference>
<sequence length="580" mass="66676">MKIRSKASYQLALHDFQYARKQAVMQQILSRLRGKAGELLCFDEVRQQLRSTGATVKHGLQEIPLEKIVGSVARYNDFTRSFLPKKDTDEERWVEVKAAVNDMVGMPPIEVYQIGDTYFVQDGNHRVSIARQLNSKTISAYVTEVKTRVPLAADDDPNEIICKYRYADFLEKTNLDNLRPDVDLLMTFCEQYQVFLEQIDAEFYLLKRKQDISDESELRQKAIVDWYDLVYLPVIQIVRELGVLHRFPERTEADMYVLLSERQTELEKELGWHVEMETGVSDLISKPKKPRDLLSRIITKISPFLDEGPIPGLWRKQQLARKRYHHLFEHILVPLDGSNEGWRMFEFILKAAQFDGDHILGLHVVPEKAQLESDAVHQMQARFNQGCQDAGIQGEFAVEVGSNPVRSILKHAAWVDFVIVNSTRPPENQPLARISPDLKLIVQQCPRPIQVRPDGTQSDYSHALLAYDGSPKADEALFIATYLTARWPKSLTVVTVETSHTSQAALEKARRYLTEHNLTDVNYVLKEGPIAEMVLETAKKYDINLLFMGGFSFRPVRHLTLGSTAENILREFRHPMWICR</sequence>
<evidence type="ECO:0000313" key="3">
    <source>
        <dbReference type="EMBL" id="MBC8336766.1"/>
    </source>
</evidence>
<feature type="domain" description="UspA" evidence="2">
    <location>
        <begin position="328"/>
        <end position="414"/>
    </location>
</feature>
<dbReference type="Pfam" id="PF00582">
    <property type="entry name" value="Usp"/>
    <property type="match status" value="2"/>
</dbReference>
<evidence type="ECO:0000256" key="1">
    <source>
        <dbReference type="ARBA" id="ARBA00008791"/>
    </source>
</evidence>
<dbReference type="InterPro" id="IPR006015">
    <property type="entry name" value="Universal_stress_UspA"/>
</dbReference>
<feature type="domain" description="UspA" evidence="2">
    <location>
        <begin position="460"/>
        <end position="580"/>
    </location>
</feature>
<dbReference type="CDD" id="cd00293">
    <property type="entry name" value="USP-like"/>
    <property type="match status" value="2"/>
</dbReference>
<evidence type="ECO:0000313" key="4">
    <source>
        <dbReference type="Proteomes" id="UP000614469"/>
    </source>
</evidence>
<proteinExistence type="inferred from homology"/>
<dbReference type="AlphaFoldDB" id="A0A8J6NP74"/>
<name>A0A8J6NP74_9CHLR</name>
<dbReference type="Gene3D" id="3.90.1530.10">
    <property type="entry name" value="Conserved hypothetical protein from pyrococcus furiosus pfu- 392566-001, ParB domain"/>
    <property type="match status" value="1"/>
</dbReference>
<accession>A0A8J6NP74</accession>
<dbReference type="SUPFAM" id="SSF110849">
    <property type="entry name" value="ParB/Sulfiredoxin"/>
    <property type="match status" value="1"/>
</dbReference>
<protein>
    <submittedName>
        <fullName evidence="3">Universal stress protein</fullName>
    </submittedName>
</protein>
<dbReference type="PANTHER" id="PTHR43010:SF1">
    <property type="entry name" value="USPA DOMAIN-CONTAINING PROTEIN"/>
    <property type="match status" value="1"/>
</dbReference>